<reference evidence="1" key="1">
    <citation type="submission" date="2021-01" db="EMBL/GenBank/DDBJ databases">
        <authorList>
            <consortium name="Genoscope - CEA"/>
            <person name="William W."/>
        </authorList>
    </citation>
    <scope>NUCLEOTIDE SEQUENCE</scope>
</reference>
<organism evidence="1 2">
    <name type="scientific">Paramecium sonneborni</name>
    <dbReference type="NCBI Taxonomy" id="65129"/>
    <lineage>
        <taxon>Eukaryota</taxon>
        <taxon>Sar</taxon>
        <taxon>Alveolata</taxon>
        <taxon>Ciliophora</taxon>
        <taxon>Intramacronucleata</taxon>
        <taxon>Oligohymenophorea</taxon>
        <taxon>Peniculida</taxon>
        <taxon>Parameciidae</taxon>
        <taxon>Paramecium</taxon>
    </lineage>
</organism>
<evidence type="ECO:0000313" key="2">
    <source>
        <dbReference type="Proteomes" id="UP000692954"/>
    </source>
</evidence>
<dbReference type="AlphaFoldDB" id="A0A8S1RQA8"/>
<name>A0A8S1RQA8_9CILI</name>
<proteinExistence type="predicted"/>
<evidence type="ECO:0000313" key="1">
    <source>
        <dbReference type="EMBL" id="CAD8129065.1"/>
    </source>
</evidence>
<dbReference type="EMBL" id="CAJJDN010000206">
    <property type="protein sequence ID" value="CAD8129065.1"/>
    <property type="molecule type" value="Genomic_DNA"/>
</dbReference>
<sequence length="396" mass="47125">MLKLNYQSEERQTFSNLEEILKVVEIDDFGIPDINFNKKTITYQINHQRCIRLSDLKFWIVNNLVRIHLGQLLDLCLKLLQKVKFLESKSIQHNYLDQNRIWLILDQNSASPSVIYQFLSYQILFTGYQSPCYESGLKVIQATTQIKNIVKLFLEECIGNINLKKKTPQNKQQILEPIIEQCKNNQNIQEIIKSIEKILLQYRYQENIQNKSSQSLDIDDDNNYDRQKLIEQINIQIDQIIECGSKHGQLLIEKLLHYYIPIISKQLGLNSKLNLDYQNEVEKQRNILDQQEQQFKQKISDQIKILIKNSIIEYEKDFKFEITESDLNSIEKEIINSIMESQYIKYFQNTYQLHHNTKDIMQSKIQITNKFLNEEVKDKISLFYMFKILELIDNLI</sequence>
<comment type="caution">
    <text evidence="1">The sequence shown here is derived from an EMBL/GenBank/DDBJ whole genome shotgun (WGS) entry which is preliminary data.</text>
</comment>
<protein>
    <submittedName>
        <fullName evidence="1">Uncharacterized protein</fullName>
    </submittedName>
</protein>
<keyword evidence="2" id="KW-1185">Reference proteome</keyword>
<accession>A0A8S1RQA8</accession>
<gene>
    <name evidence="1" type="ORF">PSON_ATCC_30995.1.T2060003</name>
</gene>
<dbReference type="Proteomes" id="UP000692954">
    <property type="component" value="Unassembled WGS sequence"/>
</dbReference>